<sequence length="456" mass="50129">MFRIYAVMLACLMILLTQGCASLFDRSFKPMFPDLPDKLVLAPDKSSDLKITSTLLDILDDPSATALVDEAVKNNYSLKATALRLRSSGLLLSRTNADRLPKVDAGYNASRNKFADDLNSLSSHKVSLSVSWELDLWGKLADRHMAQEKKYQSEKFDYGRALDSLAARVLQGYFNVKANKLKLDIQKERVKIYQSIETTIINKYQAGLGTLDDISTAKTKTGVAQSGVATAMDEHASAVRDLEVLLGRYPGTKLDFTGDLPNIGFSAPAAPAAILANRPDVQAALSRYDAANFSSIASQKDMLPGITLSAEMFKQTPQFTSLDSTGSSRWIVGNLLYPLFNAGKLKNEAEAAGIEADAAAMDVAYTIITAMKEAENVFAKSKYLKMRLFHLENAVKHAKQSSLYYETCYKKGLADIIALHTAREQELNLMSDIIDVKASRIFNRVDMALTLGVTIF</sequence>
<organism evidence="2 3">
    <name type="scientific">Desulfobacula phenolica</name>
    <dbReference type="NCBI Taxonomy" id="90732"/>
    <lineage>
        <taxon>Bacteria</taxon>
        <taxon>Pseudomonadati</taxon>
        <taxon>Thermodesulfobacteriota</taxon>
        <taxon>Desulfobacteria</taxon>
        <taxon>Desulfobacterales</taxon>
        <taxon>Desulfobacteraceae</taxon>
        <taxon>Desulfobacula</taxon>
    </lineage>
</organism>
<dbReference type="AlphaFoldDB" id="A0A1H2E3Y7"/>
<reference evidence="3" key="1">
    <citation type="submission" date="2016-10" db="EMBL/GenBank/DDBJ databases">
        <authorList>
            <person name="Varghese N."/>
            <person name="Submissions S."/>
        </authorList>
    </citation>
    <scope>NUCLEOTIDE SEQUENCE [LARGE SCALE GENOMIC DNA]</scope>
    <source>
        <strain evidence="3">DSM 3384</strain>
    </source>
</reference>
<dbReference type="EMBL" id="FNLL01000002">
    <property type="protein sequence ID" value="SDT89719.1"/>
    <property type="molecule type" value="Genomic_DNA"/>
</dbReference>
<dbReference type="PANTHER" id="PTHR30203:SF23">
    <property type="entry name" value="OUTER MEMBRANE EFFLUX PROTEIN"/>
    <property type="match status" value="1"/>
</dbReference>
<comment type="similarity">
    <text evidence="1">Belongs to the outer membrane factor (OMF) (TC 1.B.17) family.</text>
</comment>
<accession>A0A1H2E3Y7</accession>
<evidence type="ECO:0000256" key="1">
    <source>
        <dbReference type="ARBA" id="ARBA00007613"/>
    </source>
</evidence>
<dbReference type="GO" id="GO:0015562">
    <property type="term" value="F:efflux transmembrane transporter activity"/>
    <property type="evidence" value="ECO:0007669"/>
    <property type="project" value="InterPro"/>
</dbReference>
<dbReference type="Pfam" id="PF02321">
    <property type="entry name" value="OEP"/>
    <property type="match status" value="2"/>
</dbReference>
<gene>
    <name evidence="2" type="ORF">SAMN04487931_102472</name>
</gene>
<dbReference type="Proteomes" id="UP000199608">
    <property type="component" value="Unassembled WGS sequence"/>
</dbReference>
<evidence type="ECO:0000313" key="2">
    <source>
        <dbReference type="EMBL" id="SDT89719.1"/>
    </source>
</evidence>
<dbReference type="Gene3D" id="1.20.1600.10">
    <property type="entry name" value="Outer membrane efflux proteins (OEP)"/>
    <property type="match status" value="1"/>
</dbReference>
<evidence type="ECO:0000313" key="3">
    <source>
        <dbReference type="Proteomes" id="UP000199608"/>
    </source>
</evidence>
<dbReference type="InterPro" id="IPR010131">
    <property type="entry name" value="MdtP/NodT-like"/>
</dbReference>
<protein>
    <submittedName>
        <fullName evidence="2">Outer membrane protein TolC</fullName>
    </submittedName>
</protein>
<dbReference type="PROSITE" id="PS51257">
    <property type="entry name" value="PROKAR_LIPOPROTEIN"/>
    <property type="match status" value="1"/>
</dbReference>
<dbReference type="InterPro" id="IPR003423">
    <property type="entry name" value="OMP_efflux"/>
</dbReference>
<dbReference type="SUPFAM" id="SSF56954">
    <property type="entry name" value="Outer membrane efflux proteins (OEP)"/>
    <property type="match status" value="1"/>
</dbReference>
<name>A0A1H2E3Y7_9BACT</name>
<dbReference type="Gene3D" id="2.20.200.10">
    <property type="entry name" value="Outer membrane efflux proteins (OEP)"/>
    <property type="match status" value="1"/>
</dbReference>
<keyword evidence="3" id="KW-1185">Reference proteome</keyword>
<proteinExistence type="inferred from homology"/>
<dbReference type="RefSeq" id="WP_092231030.1">
    <property type="nucleotide sequence ID" value="NZ_FNLL01000002.1"/>
</dbReference>
<dbReference type="PANTHER" id="PTHR30203">
    <property type="entry name" value="OUTER MEMBRANE CATION EFFLUX PROTEIN"/>
    <property type="match status" value="1"/>
</dbReference>